<proteinExistence type="predicted"/>
<reference evidence="2" key="2">
    <citation type="submission" date="2021-02" db="EMBL/GenBank/DDBJ databases">
        <authorList>
            <person name="Kimball J.A."/>
            <person name="Haas M.W."/>
            <person name="Macchietto M."/>
            <person name="Kono T."/>
            <person name="Duquette J."/>
            <person name="Shao M."/>
        </authorList>
    </citation>
    <scope>NUCLEOTIDE SEQUENCE</scope>
    <source>
        <tissue evidence="2">Fresh leaf tissue</tissue>
    </source>
</reference>
<dbReference type="EMBL" id="JAAALK010001433">
    <property type="protein sequence ID" value="KAG8042894.1"/>
    <property type="molecule type" value="Genomic_DNA"/>
</dbReference>
<dbReference type="AlphaFoldDB" id="A0A8J5RMS9"/>
<name>A0A8J5RMS9_ZIZPA</name>
<dbReference type="Proteomes" id="UP000729402">
    <property type="component" value="Unassembled WGS sequence"/>
</dbReference>
<keyword evidence="3" id="KW-1185">Reference proteome</keyword>
<evidence type="ECO:0000313" key="2">
    <source>
        <dbReference type="EMBL" id="KAG8042894.1"/>
    </source>
</evidence>
<feature type="region of interest" description="Disordered" evidence="1">
    <location>
        <begin position="87"/>
        <end position="117"/>
    </location>
</feature>
<sequence>MKLSRDHGTVHDKGCSFDGFYGSTKHQGSVMQMSATFSEDPAREENEKIITMNLLPIGENDFEQCDEERITFKKIDSEQHRKLLHGSERRNAQHSGQATPVKIASSTNYDDPSPITTDLRSRRKTITNRSSASTNDHVTQIISRREVRF</sequence>
<comment type="caution">
    <text evidence="2">The sequence shown here is derived from an EMBL/GenBank/DDBJ whole genome shotgun (WGS) entry which is preliminary data.</text>
</comment>
<evidence type="ECO:0000256" key="1">
    <source>
        <dbReference type="SAM" id="MobiDB-lite"/>
    </source>
</evidence>
<evidence type="ECO:0000313" key="3">
    <source>
        <dbReference type="Proteomes" id="UP000729402"/>
    </source>
</evidence>
<organism evidence="2 3">
    <name type="scientific">Zizania palustris</name>
    <name type="common">Northern wild rice</name>
    <dbReference type="NCBI Taxonomy" id="103762"/>
    <lineage>
        <taxon>Eukaryota</taxon>
        <taxon>Viridiplantae</taxon>
        <taxon>Streptophyta</taxon>
        <taxon>Embryophyta</taxon>
        <taxon>Tracheophyta</taxon>
        <taxon>Spermatophyta</taxon>
        <taxon>Magnoliopsida</taxon>
        <taxon>Liliopsida</taxon>
        <taxon>Poales</taxon>
        <taxon>Poaceae</taxon>
        <taxon>BOP clade</taxon>
        <taxon>Oryzoideae</taxon>
        <taxon>Oryzeae</taxon>
        <taxon>Zizaniinae</taxon>
        <taxon>Zizania</taxon>
    </lineage>
</organism>
<gene>
    <name evidence="2" type="ORF">GUJ93_ZPchr0260g46477</name>
</gene>
<protein>
    <submittedName>
        <fullName evidence="2">Uncharacterized protein</fullName>
    </submittedName>
</protein>
<reference evidence="2" key="1">
    <citation type="journal article" date="2021" name="bioRxiv">
        <title>Whole Genome Assembly and Annotation of Northern Wild Rice, Zizania palustris L., Supports a Whole Genome Duplication in the Zizania Genus.</title>
        <authorList>
            <person name="Haas M."/>
            <person name="Kono T."/>
            <person name="Macchietto M."/>
            <person name="Millas R."/>
            <person name="McGilp L."/>
            <person name="Shao M."/>
            <person name="Duquette J."/>
            <person name="Hirsch C.N."/>
            <person name="Kimball J."/>
        </authorList>
    </citation>
    <scope>NUCLEOTIDE SEQUENCE</scope>
    <source>
        <tissue evidence="2">Fresh leaf tissue</tissue>
    </source>
</reference>
<feature type="compositionally biased region" description="Polar residues" evidence="1">
    <location>
        <begin position="93"/>
        <end position="117"/>
    </location>
</feature>
<accession>A0A8J5RMS9</accession>
<dbReference type="OrthoDB" id="3176171at2759"/>